<dbReference type="GO" id="GO:1904680">
    <property type="term" value="F:peptide transmembrane transporter activity"/>
    <property type="evidence" value="ECO:0007669"/>
    <property type="project" value="TreeGrafter"/>
</dbReference>
<dbReference type="PROSITE" id="PS51257">
    <property type="entry name" value="PROKAR_LIPOPROTEIN"/>
    <property type="match status" value="1"/>
</dbReference>
<dbReference type="InterPro" id="IPR039424">
    <property type="entry name" value="SBP_5"/>
</dbReference>
<proteinExistence type="predicted"/>
<gene>
    <name evidence="3" type="ORF">SAMN02745215_00534</name>
</gene>
<dbReference type="Proteomes" id="UP000184010">
    <property type="component" value="Unassembled WGS sequence"/>
</dbReference>
<dbReference type="PIRSF" id="PIRSF002741">
    <property type="entry name" value="MppA"/>
    <property type="match status" value="1"/>
</dbReference>
<dbReference type="RefSeq" id="WP_072771126.1">
    <property type="nucleotide sequence ID" value="NZ_FRDN01000003.1"/>
</dbReference>
<dbReference type="CDD" id="cd08490">
    <property type="entry name" value="PBP2_NikA_DppA_OppA_like_3"/>
    <property type="match status" value="1"/>
</dbReference>
<dbReference type="GO" id="GO:0042597">
    <property type="term" value="C:periplasmic space"/>
    <property type="evidence" value="ECO:0007669"/>
    <property type="project" value="UniProtKB-ARBA"/>
</dbReference>
<name>A0A1M7S3Z2_9FIRM</name>
<dbReference type="GO" id="GO:0043190">
    <property type="term" value="C:ATP-binding cassette (ABC) transporter complex"/>
    <property type="evidence" value="ECO:0007669"/>
    <property type="project" value="InterPro"/>
</dbReference>
<evidence type="ECO:0000313" key="3">
    <source>
        <dbReference type="EMBL" id="SHN53389.1"/>
    </source>
</evidence>
<feature type="signal peptide" evidence="1">
    <location>
        <begin position="1"/>
        <end position="26"/>
    </location>
</feature>
<dbReference type="Pfam" id="PF00496">
    <property type="entry name" value="SBP_bac_5"/>
    <property type="match status" value="1"/>
</dbReference>
<evidence type="ECO:0000313" key="4">
    <source>
        <dbReference type="Proteomes" id="UP000184010"/>
    </source>
</evidence>
<keyword evidence="4" id="KW-1185">Reference proteome</keyword>
<protein>
    <submittedName>
        <fullName evidence="3">Peptide/nickel transport system substrate-binding protein</fullName>
    </submittedName>
</protein>
<dbReference type="EMBL" id="FRDN01000003">
    <property type="protein sequence ID" value="SHN53389.1"/>
    <property type="molecule type" value="Genomic_DNA"/>
</dbReference>
<dbReference type="GO" id="GO:0015833">
    <property type="term" value="P:peptide transport"/>
    <property type="evidence" value="ECO:0007669"/>
    <property type="project" value="TreeGrafter"/>
</dbReference>
<dbReference type="InterPro" id="IPR000914">
    <property type="entry name" value="SBP_5_dom"/>
</dbReference>
<reference evidence="4" key="1">
    <citation type="submission" date="2016-12" db="EMBL/GenBank/DDBJ databases">
        <authorList>
            <person name="Varghese N."/>
            <person name="Submissions S."/>
        </authorList>
    </citation>
    <scope>NUCLEOTIDE SEQUENCE [LARGE SCALE GENOMIC DNA]</scope>
    <source>
        <strain evidence="4">DSM 11544</strain>
    </source>
</reference>
<dbReference type="AlphaFoldDB" id="A0A1M7S3Z2"/>
<feature type="chain" id="PRO_5012545695" evidence="1">
    <location>
        <begin position="27"/>
        <end position="521"/>
    </location>
</feature>
<dbReference type="SUPFAM" id="SSF53850">
    <property type="entry name" value="Periplasmic binding protein-like II"/>
    <property type="match status" value="1"/>
</dbReference>
<feature type="domain" description="Solute-binding protein family 5" evidence="2">
    <location>
        <begin position="84"/>
        <end position="440"/>
    </location>
</feature>
<dbReference type="Gene3D" id="3.40.190.10">
    <property type="entry name" value="Periplasmic binding protein-like II"/>
    <property type="match status" value="1"/>
</dbReference>
<organism evidence="3 4">
    <name type="scientific">Desulfitobacterium chlororespirans DSM 11544</name>
    <dbReference type="NCBI Taxonomy" id="1121395"/>
    <lineage>
        <taxon>Bacteria</taxon>
        <taxon>Bacillati</taxon>
        <taxon>Bacillota</taxon>
        <taxon>Clostridia</taxon>
        <taxon>Eubacteriales</taxon>
        <taxon>Desulfitobacteriaceae</taxon>
        <taxon>Desulfitobacterium</taxon>
    </lineage>
</organism>
<keyword evidence="1" id="KW-0732">Signal</keyword>
<dbReference type="PANTHER" id="PTHR30290:SF81">
    <property type="entry name" value="OLIGOPEPTIDE-BINDING PROTEIN OPPA"/>
    <property type="match status" value="1"/>
</dbReference>
<evidence type="ECO:0000256" key="1">
    <source>
        <dbReference type="SAM" id="SignalP"/>
    </source>
</evidence>
<dbReference type="Gene3D" id="3.10.105.10">
    <property type="entry name" value="Dipeptide-binding Protein, Domain 3"/>
    <property type="match status" value="1"/>
</dbReference>
<dbReference type="InterPro" id="IPR030678">
    <property type="entry name" value="Peptide/Ni-bd"/>
</dbReference>
<sequence>MRRRLKCFILLVMAAVILAGCSNTPAAINPGSESPETSRTEAGAKHLNVAYHSEIKSLDPGKTSWETTRIGVGERLFKINDHLELEPWLVQTYRRLDEFTWEFILRDDVSFSNGKKMTGESVKACLERTIAMNPRAVTMLNIASIEVNEQKLTVKTNGINAALPNNMADVVCTILDTDTLSNETGIPVGTGPFVIQSMTEGQMELTANQDYWNGTPKLDSITIKYITDGNAQAMALDNGEVDLIFQLPTENVMQFMGNDRFAVTKSSGSRSQIIYFDFENQFLSDLNVRKAITMAIDRETFADVINKGNSEAATAIFPVSFSYGNVKGVDYDREGAKKLLADSGYIDRDGDGILDKNGVPMSFKIYSYGSHGSLLSTFCEAIQASLKEIGIGIDIQINDYEPHTNFLKNGGFDLALNSYIMAPVADPQYFADIMLKSGADYNYGKYSNPEVDALIAQLDEEFDAGKRQELAKEIQKKIVEDCGFLTIGHLKYQIAANKKVTGYSTQATEYYLLNETTDINA</sequence>
<accession>A0A1M7S3Z2</accession>
<evidence type="ECO:0000259" key="2">
    <source>
        <dbReference type="Pfam" id="PF00496"/>
    </source>
</evidence>
<dbReference type="STRING" id="1121395.SAMN02745215_00534"/>
<dbReference type="PANTHER" id="PTHR30290">
    <property type="entry name" value="PERIPLASMIC BINDING COMPONENT OF ABC TRANSPORTER"/>
    <property type="match status" value="1"/>
</dbReference>